<organism evidence="1 2">
    <name type="scientific">Lapillicoccus jejuensis</name>
    <dbReference type="NCBI Taxonomy" id="402171"/>
    <lineage>
        <taxon>Bacteria</taxon>
        <taxon>Bacillati</taxon>
        <taxon>Actinomycetota</taxon>
        <taxon>Actinomycetes</taxon>
        <taxon>Micrococcales</taxon>
        <taxon>Intrasporangiaceae</taxon>
        <taxon>Lapillicoccus</taxon>
    </lineage>
</organism>
<dbReference type="EMBL" id="VFMN01000001">
    <property type="protein sequence ID" value="TQJ06989.1"/>
    <property type="molecule type" value="Genomic_DNA"/>
</dbReference>
<keyword evidence="2" id="KW-1185">Reference proteome</keyword>
<sequence length="42" mass="4405">MLHVIGLVFFGNEVPQVIGAALQVVGFALCARELARAPRAAV</sequence>
<accession>A0A542DV63</accession>
<gene>
    <name evidence="1" type="ORF">FB458_0034</name>
</gene>
<reference evidence="1 2" key="1">
    <citation type="submission" date="2019-06" db="EMBL/GenBank/DDBJ databases">
        <title>Sequencing the genomes of 1000 actinobacteria strains.</title>
        <authorList>
            <person name="Klenk H.-P."/>
        </authorList>
    </citation>
    <scope>NUCLEOTIDE SEQUENCE [LARGE SCALE GENOMIC DNA]</scope>
    <source>
        <strain evidence="1 2">DSM 18607</strain>
    </source>
</reference>
<name>A0A542DV63_9MICO</name>
<protein>
    <submittedName>
        <fullName evidence="1">Uncharacterized protein</fullName>
    </submittedName>
</protein>
<dbReference type="AlphaFoldDB" id="A0A542DV63"/>
<evidence type="ECO:0000313" key="2">
    <source>
        <dbReference type="Proteomes" id="UP000317893"/>
    </source>
</evidence>
<proteinExistence type="predicted"/>
<dbReference type="Proteomes" id="UP000317893">
    <property type="component" value="Unassembled WGS sequence"/>
</dbReference>
<evidence type="ECO:0000313" key="1">
    <source>
        <dbReference type="EMBL" id="TQJ06989.1"/>
    </source>
</evidence>
<dbReference type="RefSeq" id="WP_281286067.1">
    <property type="nucleotide sequence ID" value="NZ_BAAAPR010000018.1"/>
</dbReference>
<comment type="caution">
    <text evidence="1">The sequence shown here is derived from an EMBL/GenBank/DDBJ whole genome shotgun (WGS) entry which is preliminary data.</text>
</comment>